<dbReference type="Proteomes" id="UP000708208">
    <property type="component" value="Unassembled WGS sequence"/>
</dbReference>
<keyword evidence="2" id="KW-0333">Golgi apparatus</keyword>
<accession>A0A8J2PHM3</accession>
<evidence type="ECO:0000256" key="1">
    <source>
        <dbReference type="ARBA" id="ARBA00004447"/>
    </source>
</evidence>
<dbReference type="PANTHER" id="PTHR48438:SF1">
    <property type="entry name" value="ALPHA-(1,3)-FUCOSYLTRANSFERASE C-RELATED"/>
    <property type="match status" value="1"/>
</dbReference>
<comment type="subcellular location">
    <subcellularLocation>
        <location evidence="1">Golgi apparatus</location>
        <location evidence="1">Golgi stack membrane</location>
        <topology evidence="1">Single-pass type II membrane protein</topology>
    </subcellularLocation>
</comment>
<dbReference type="EMBL" id="CAJVCH010556175">
    <property type="protein sequence ID" value="CAG7830503.1"/>
    <property type="molecule type" value="Genomic_DNA"/>
</dbReference>
<dbReference type="InterPro" id="IPR031481">
    <property type="entry name" value="Glyco_tran_10_N"/>
</dbReference>
<dbReference type="GO" id="GO:0008417">
    <property type="term" value="F:fucosyltransferase activity"/>
    <property type="evidence" value="ECO:0007669"/>
    <property type="project" value="InterPro"/>
</dbReference>
<sequence>FHGWRQDLTSIVSVINGVPVHKPKGLPPVRFPDQYWVLYFQEPPLNFHKPMRCYEKFFNWTWSYRMDSDVYMPYGQFRKLKKSKILPDNFAMFVAKSVYVLKFFLKCFSGPFLDSIFI</sequence>
<evidence type="ECO:0000259" key="3">
    <source>
        <dbReference type="Pfam" id="PF17039"/>
    </source>
</evidence>
<proteinExistence type="predicted"/>
<dbReference type="OrthoDB" id="427096at2759"/>
<evidence type="ECO:0000256" key="2">
    <source>
        <dbReference type="ARBA" id="ARBA00023034"/>
    </source>
</evidence>
<dbReference type="AlphaFoldDB" id="A0A8J2PHM3"/>
<evidence type="ECO:0000313" key="4">
    <source>
        <dbReference type="EMBL" id="CAG7830503.1"/>
    </source>
</evidence>
<evidence type="ECO:0000313" key="5">
    <source>
        <dbReference type="Proteomes" id="UP000708208"/>
    </source>
</evidence>
<organism evidence="4 5">
    <name type="scientific">Allacma fusca</name>
    <dbReference type="NCBI Taxonomy" id="39272"/>
    <lineage>
        <taxon>Eukaryota</taxon>
        <taxon>Metazoa</taxon>
        <taxon>Ecdysozoa</taxon>
        <taxon>Arthropoda</taxon>
        <taxon>Hexapoda</taxon>
        <taxon>Collembola</taxon>
        <taxon>Symphypleona</taxon>
        <taxon>Sminthuridae</taxon>
        <taxon>Allacma</taxon>
    </lineage>
</organism>
<protein>
    <recommendedName>
        <fullName evidence="3">Fucosyltransferase N-terminal domain-containing protein</fullName>
    </recommendedName>
</protein>
<feature type="domain" description="Fucosyltransferase N-terminal" evidence="3">
    <location>
        <begin position="20"/>
        <end position="75"/>
    </location>
</feature>
<dbReference type="InterPro" id="IPR001503">
    <property type="entry name" value="Glyco_trans_10"/>
</dbReference>
<feature type="non-terminal residue" evidence="4">
    <location>
        <position position="1"/>
    </location>
</feature>
<dbReference type="Pfam" id="PF17039">
    <property type="entry name" value="Glyco_tran_10_N"/>
    <property type="match status" value="1"/>
</dbReference>
<reference evidence="4" key="1">
    <citation type="submission" date="2021-06" db="EMBL/GenBank/DDBJ databases">
        <authorList>
            <person name="Hodson N. C."/>
            <person name="Mongue J. A."/>
            <person name="Jaron S. K."/>
        </authorList>
    </citation>
    <scope>NUCLEOTIDE SEQUENCE</scope>
</reference>
<dbReference type="PANTHER" id="PTHR48438">
    <property type="entry name" value="ALPHA-(1,3)-FUCOSYLTRANSFERASE C-RELATED"/>
    <property type="match status" value="1"/>
</dbReference>
<name>A0A8J2PHM3_9HEXA</name>
<comment type="caution">
    <text evidence="4">The sequence shown here is derived from an EMBL/GenBank/DDBJ whole genome shotgun (WGS) entry which is preliminary data.</text>
</comment>
<keyword evidence="5" id="KW-1185">Reference proteome</keyword>
<gene>
    <name evidence="4" type="ORF">AFUS01_LOCUS40302</name>
</gene>
<dbReference type="GO" id="GO:0032580">
    <property type="term" value="C:Golgi cisterna membrane"/>
    <property type="evidence" value="ECO:0007669"/>
    <property type="project" value="UniProtKB-SubCell"/>
</dbReference>